<dbReference type="InterPro" id="IPR002491">
    <property type="entry name" value="ABC_transptr_periplasmic_BD"/>
</dbReference>
<feature type="signal peptide" evidence="6">
    <location>
        <begin position="1"/>
        <end position="16"/>
    </location>
</feature>
<comment type="caution">
    <text evidence="8">The sequence shown here is derived from an EMBL/GenBank/DDBJ whole genome shotgun (WGS) entry which is preliminary data.</text>
</comment>
<organism evidence="8 9">
    <name type="scientific">Paenibacillus artemisiicola</name>
    <dbReference type="NCBI Taxonomy" id="1172618"/>
    <lineage>
        <taxon>Bacteria</taxon>
        <taxon>Bacillati</taxon>
        <taxon>Bacillota</taxon>
        <taxon>Bacilli</taxon>
        <taxon>Bacillales</taxon>
        <taxon>Paenibacillaceae</taxon>
        <taxon>Paenibacillus</taxon>
    </lineage>
</organism>
<dbReference type="SUPFAM" id="SSF53807">
    <property type="entry name" value="Helical backbone' metal receptor"/>
    <property type="match status" value="1"/>
</dbReference>
<feature type="compositionally biased region" description="Low complexity" evidence="5">
    <location>
        <begin position="19"/>
        <end position="28"/>
    </location>
</feature>
<feature type="domain" description="Fe/B12 periplasmic-binding" evidence="7">
    <location>
        <begin position="70"/>
        <end position="328"/>
    </location>
</feature>
<gene>
    <name evidence="8" type="ORF">I8J29_18790</name>
</gene>
<reference evidence="8 9" key="1">
    <citation type="submission" date="2021-03" db="EMBL/GenBank/DDBJ databases">
        <title>Paenibacillus artemisicola MWE-103 whole genome sequence.</title>
        <authorList>
            <person name="Ham Y.J."/>
        </authorList>
    </citation>
    <scope>NUCLEOTIDE SEQUENCE [LARGE SCALE GENOMIC DNA]</scope>
    <source>
        <strain evidence="8 9">MWE-103</strain>
    </source>
</reference>
<evidence type="ECO:0000256" key="1">
    <source>
        <dbReference type="ARBA" id="ARBA00004196"/>
    </source>
</evidence>
<evidence type="ECO:0000256" key="2">
    <source>
        <dbReference type="ARBA" id="ARBA00008814"/>
    </source>
</evidence>
<dbReference type="PROSITE" id="PS50983">
    <property type="entry name" value="FE_B12_PBP"/>
    <property type="match status" value="1"/>
</dbReference>
<evidence type="ECO:0000259" key="7">
    <source>
        <dbReference type="PROSITE" id="PS50983"/>
    </source>
</evidence>
<comment type="similarity">
    <text evidence="2">Belongs to the bacterial solute-binding protein 8 family.</text>
</comment>
<dbReference type="Gene3D" id="3.40.50.1980">
    <property type="entry name" value="Nitrogenase molybdenum iron protein domain"/>
    <property type="match status" value="2"/>
</dbReference>
<evidence type="ECO:0000256" key="3">
    <source>
        <dbReference type="ARBA" id="ARBA00022448"/>
    </source>
</evidence>
<proteinExistence type="inferred from homology"/>
<dbReference type="Pfam" id="PF01497">
    <property type="entry name" value="Peripla_BP_2"/>
    <property type="match status" value="1"/>
</dbReference>
<accession>A0ABS3WDR8</accession>
<keyword evidence="3" id="KW-0813">Transport</keyword>
<evidence type="ECO:0000256" key="5">
    <source>
        <dbReference type="SAM" id="MobiDB-lite"/>
    </source>
</evidence>
<keyword evidence="9" id="KW-1185">Reference proteome</keyword>
<feature type="chain" id="PRO_5045205634" evidence="6">
    <location>
        <begin position="17"/>
        <end position="329"/>
    </location>
</feature>
<protein>
    <submittedName>
        <fullName evidence="8">ABC transporter substrate-binding protein</fullName>
    </submittedName>
</protein>
<dbReference type="Proteomes" id="UP000670947">
    <property type="component" value="Unassembled WGS sequence"/>
</dbReference>
<evidence type="ECO:0000256" key="6">
    <source>
        <dbReference type="SAM" id="SignalP"/>
    </source>
</evidence>
<name>A0ABS3WDR8_9BACL</name>
<feature type="compositionally biased region" description="Low complexity" evidence="5">
    <location>
        <begin position="37"/>
        <end position="47"/>
    </location>
</feature>
<evidence type="ECO:0000313" key="8">
    <source>
        <dbReference type="EMBL" id="MBO7746260.1"/>
    </source>
</evidence>
<dbReference type="InterPro" id="IPR051313">
    <property type="entry name" value="Bact_iron-sidero_bind"/>
</dbReference>
<feature type="region of interest" description="Disordered" evidence="5">
    <location>
        <begin position="19"/>
        <end position="47"/>
    </location>
</feature>
<comment type="subcellular location">
    <subcellularLocation>
        <location evidence="1">Cell envelope</location>
    </subcellularLocation>
</comment>
<dbReference type="EMBL" id="JAGGDJ010000016">
    <property type="protein sequence ID" value="MBO7746260.1"/>
    <property type="molecule type" value="Genomic_DNA"/>
</dbReference>
<evidence type="ECO:0000256" key="4">
    <source>
        <dbReference type="ARBA" id="ARBA00022729"/>
    </source>
</evidence>
<dbReference type="PANTHER" id="PTHR30532:SF26">
    <property type="entry name" value="IRON(3+)-HYDROXAMATE-BINDING PROTEIN FHUD"/>
    <property type="match status" value="1"/>
</dbReference>
<dbReference type="PANTHER" id="PTHR30532">
    <property type="entry name" value="IRON III DICITRATE-BINDING PERIPLASMIC PROTEIN"/>
    <property type="match status" value="1"/>
</dbReference>
<sequence>MLLLVLLLAACGNANNAPENAAAPAGEETSAPANETSASDGGEASGEGASAKRVFKHALGETVIPAHPERVVTLQYVSQMLSVGVKPIGALDYLLDGQDPAFQGIEEVGSSESVNYEKILSLKPDLIIAADLEQADYDKLSKIAPTVSVPWMGYDVFGHVKVVGDILNRQKEAAAWQAGFDEKIKAAKEQIAGAIGADKTVAIYRIDPKEFYVYGVRNIGFTLYKALDLKRPALVQQEIDKDPNLWAIPISLELLPDYGADYAFVTLLPGEDAEKRFEEIKSSALWKNIPAVKNGHVFQISMDTWLGYTPHDIETQLQEAVKLLTQPQP</sequence>
<evidence type="ECO:0000313" key="9">
    <source>
        <dbReference type="Proteomes" id="UP000670947"/>
    </source>
</evidence>
<keyword evidence="4 6" id="KW-0732">Signal</keyword>